<comment type="caution">
    <text evidence="1">The sequence shown here is derived from an EMBL/GenBank/DDBJ whole genome shotgun (WGS) entry which is preliminary data.</text>
</comment>
<evidence type="ECO:0000313" key="1">
    <source>
        <dbReference type="EMBL" id="ETI29642.1"/>
    </source>
</evidence>
<dbReference type="HOGENOM" id="CLU_3263566_0_0_1"/>
<feature type="non-terminal residue" evidence="1">
    <location>
        <position position="1"/>
    </location>
</feature>
<sequence length="42" mass="4237">EYVKVGGGAGAGASKSIFLRGVVFIVSSSSGTMVADFQGKRD</sequence>
<keyword evidence="2" id="KW-1185">Reference proteome</keyword>
<proteinExistence type="predicted"/>
<protein>
    <submittedName>
        <fullName evidence="1">Uncharacterized protein</fullName>
    </submittedName>
</protein>
<organism evidence="1 2">
    <name type="scientific">Phytophthora nicotianae P1569</name>
    <dbReference type="NCBI Taxonomy" id="1317065"/>
    <lineage>
        <taxon>Eukaryota</taxon>
        <taxon>Sar</taxon>
        <taxon>Stramenopiles</taxon>
        <taxon>Oomycota</taxon>
        <taxon>Peronosporomycetes</taxon>
        <taxon>Peronosporales</taxon>
        <taxon>Peronosporaceae</taxon>
        <taxon>Phytophthora</taxon>
    </lineage>
</organism>
<dbReference type="Proteomes" id="UP000018721">
    <property type="component" value="Unassembled WGS sequence"/>
</dbReference>
<dbReference type="EMBL" id="ANIZ01004981">
    <property type="protein sequence ID" value="ETI29642.1"/>
    <property type="molecule type" value="Genomic_DNA"/>
</dbReference>
<reference evidence="1 2" key="1">
    <citation type="submission" date="2013-11" db="EMBL/GenBank/DDBJ databases">
        <title>The Genome Sequence of Phytophthora parasitica P1569.</title>
        <authorList>
            <consortium name="The Broad Institute Genomics Platform"/>
            <person name="Russ C."/>
            <person name="Tyler B."/>
            <person name="Panabieres F."/>
            <person name="Shan W."/>
            <person name="Tripathy S."/>
            <person name="Grunwald N."/>
            <person name="Machado M."/>
            <person name="Johnson C.S."/>
            <person name="Arredondo F."/>
            <person name="Hong C."/>
            <person name="Coffey M."/>
            <person name="Young S.K."/>
            <person name="Zeng Q."/>
            <person name="Gargeya S."/>
            <person name="Fitzgerald M."/>
            <person name="Abouelleil A."/>
            <person name="Alvarado L."/>
            <person name="Chapman S.B."/>
            <person name="Gainer-Dewar J."/>
            <person name="Goldberg J."/>
            <person name="Griggs A."/>
            <person name="Gujja S."/>
            <person name="Hansen M."/>
            <person name="Howarth C."/>
            <person name="Imamovic A."/>
            <person name="Ireland A."/>
            <person name="Larimer J."/>
            <person name="McCowan C."/>
            <person name="Murphy C."/>
            <person name="Pearson M."/>
            <person name="Poon T.W."/>
            <person name="Priest M."/>
            <person name="Roberts A."/>
            <person name="Saif S."/>
            <person name="Shea T."/>
            <person name="Sykes S."/>
            <person name="Wortman J."/>
            <person name="Nusbaum C."/>
            <person name="Birren B."/>
        </authorList>
    </citation>
    <scope>NUCLEOTIDE SEQUENCE [LARGE SCALE GENOMIC DNA]</scope>
    <source>
        <strain evidence="1 2">P1569</strain>
    </source>
</reference>
<gene>
    <name evidence="1" type="ORF">F443_23243</name>
</gene>
<accession>V9DUE4</accession>
<evidence type="ECO:0000313" key="2">
    <source>
        <dbReference type="Proteomes" id="UP000018721"/>
    </source>
</evidence>
<dbReference type="AlphaFoldDB" id="V9DUE4"/>
<name>V9DUE4_PHYNI</name>